<dbReference type="InterPro" id="IPR042099">
    <property type="entry name" value="ANL_N_sf"/>
</dbReference>
<dbReference type="NCBIfam" id="NF045666">
    <property type="entry name" value="DVU1553_fam_AMP"/>
    <property type="match status" value="1"/>
</dbReference>
<sequence>MKRFLDIWTEKKTGTDPGLLTRGRIDAYTEKKLEETLLYSVENSPFYRERIGDAPAFKAWEKGESDFLGMFRSLPFTDSGDLRERGLDFLCVNPGKISRVVTLDTGGTTGKPKRIFFTEEDQALTVDYFRNGMQLLTGKGDRLLILMPARAPGSIGTLLAEAVEGFGAVPFTYGLPAMKPLPGFGGEEGKREAYEILEIMRKEKITSVVAVPTHMRMLAEAAAEGKKSDPDFRIPTLKTALLSAEYVGERDCRLVRETFGCDVYEHYGMTEMGLGCAVSCGRGKGYHVREADLYIEIIDPETGREAPGGEEGEIVFTTLTRKGMPFIRYRTGDRSRWIKESCPCGSLLKRLDKVGERKEVKGYLR</sequence>
<evidence type="ECO:0000313" key="2">
    <source>
        <dbReference type="EMBL" id="HIU25458.1"/>
    </source>
</evidence>
<feature type="domain" description="AMP-dependent synthetase/ligase" evidence="1">
    <location>
        <begin position="105"/>
        <end position="316"/>
    </location>
</feature>
<dbReference type="EMBL" id="DVMP01000064">
    <property type="protein sequence ID" value="HIU25458.1"/>
    <property type="molecule type" value="Genomic_DNA"/>
</dbReference>
<dbReference type="SUPFAM" id="SSF56801">
    <property type="entry name" value="Acetyl-CoA synthetase-like"/>
    <property type="match status" value="1"/>
</dbReference>
<reference evidence="2" key="1">
    <citation type="submission" date="2020-10" db="EMBL/GenBank/DDBJ databases">
        <authorList>
            <person name="Gilroy R."/>
        </authorList>
    </citation>
    <scope>NUCLEOTIDE SEQUENCE</scope>
    <source>
        <strain evidence="2">ChiHcec3-6078</strain>
    </source>
</reference>
<evidence type="ECO:0000259" key="1">
    <source>
        <dbReference type="Pfam" id="PF00501"/>
    </source>
</evidence>
<dbReference type="InterPro" id="IPR000873">
    <property type="entry name" value="AMP-dep_synth/lig_dom"/>
</dbReference>
<keyword evidence="2" id="KW-0436">Ligase</keyword>
<dbReference type="Proteomes" id="UP000824090">
    <property type="component" value="Unassembled WGS sequence"/>
</dbReference>
<dbReference type="Gene3D" id="3.40.50.12780">
    <property type="entry name" value="N-terminal domain of ligase-like"/>
    <property type="match status" value="1"/>
</dbReference>
<organism evidence="2 3">
    <name type="scientific">Candidatus Allocopromorpha excrementigallinarum</name>
    <dbReference type="NCBI Taxonomy" id="2840742"/>
    <lineage>
        <taxon>Bacteria</taxon>
        <taxon>Bacillati</taxon>
        <taxon>Bacillota</taxon>
        <taxon>Clostridia</taxon>
        <taxon>Eubacteriales</taxon>
        <taxon>Eubacteriaceae</taxon>
        <taxon>Eubacteriaceae incertae sedis</taxon>
        <taxon>Candidatus Allocopromorpha</taxon>
    </lineage>
</organism>
<dbReference type="InterPro" id="IPR053158">
    <property type="entry name" value="CapK_Type1_Caps_Biosynth"/>
</dbReference>
<proteinExistence type="predicted"/>
<comment type="caution">
    <text evidence="2">The sequence shown here is derived from an EMBL/GenBank/DDBJ whole genome shotgun (WGS) entry which is preliminary data.</text>
</comment>
<gene>
    <name evidence="2" type="ORF">IAC50_03025</name>
</gene>
<reference evidence="2" key="2">
    <citation type="journal article" date="2021" name="PeerJ">
        <title>Extensive microbial diversity within the chicken gut microbiome revealed by metagenomics and culture.</title>
        <authorList>
            <person name="Gilroy R."/>
            <person name="Ravi A."/>
            <person name="Getino M."/>
            <person name="Pursley I."/>
            <person name="Horton D.L."/>
            <person name="Alikhan N.F."/>
            <person name="Baker D."/>
            <person name="Gharbi K."/>
            <person name="Hall N."/>
            <person name="Watson M."/>
            <person name="Adriaenssens E.M."/>
            <person name="Foster-Nyarko E."/>
            <person name="Jarju S."/>
            <person name="Secka A."/>
            <person name="Antonio M."/>
            <person name="Oren A."/>
            <person name="Chaudhuri R.R."/>
            <person name="La Ragione R."/>
            <person name="Hildebrand F."/>
            <person name="Pallen M.J."/>
        </authorList>
    </citation>
    <scope>NUCLEOTIDE SEQUENCE</scope>
    <source>
        <strain evidence="2">ChiHcec3-6078</strain>
    </source>
</reference>
<dbReference type="PANTHER" id="PTHR36932">
    <property type="entry name" value="CAPSULAR POLYSACCHARIDE BIOSYNTHESIS PROTEIN"/>
    <property type="match status" value="1"/>
</dbReference>
<dbReference type="AlphaFoldDB" id="A0A9D1I1F2"/>
<name>A0A9D1I1F2_9FIRM</name>
<dbReference type="Pfam" id="PF00501">
    <property type="entry name" value="AMP-binding"/>
    <property type="match status" value="1"/>
</dbReference>
<dbReference type="PANTHER" id="PTHR36932:SF1">
    <property type="entry name" value="CAPSULAR POLYSACCHARIDE BIOSYNTHESIS PROTEIN"/>
    <property type="match status" value="1"/>
</dbReference>
<accession>A0A9D1I1F2</accession>
<evidence type="ECO:0000313" key="3">
    <source>
        <dbReference type="Proteomes" id="UP000824090"/>
    </source>
</evidence>
<protein>
    <submittedName>
        <fullName evidence="2">Phenylacetate--CoA ligase family protein</fullName>
    </submittedName>
</protein>
<dbReference type="GO" id="GO:0016874">
    <property type="term" value="F:ligase activity"/>
    <property type="evidence" value="ECO:0007669"/>
    <property type="project" value="UniProtKB-KW"/>
</dbReference>